<feature type="transmembrane region" description="Helical" evidence="1">
    <location>
        <begin position="34"/>
        <end position="57"/>
    </location>
</feature>
<dbReference type="EMBL" id="GU474919">
    <property type="protein sequence ID" value="ADI19394.1"/>
    <property type="molecule type" value="Genomic_DNA"/>
</dbReference>
<feature type="transmembrane region" description="Helical" evidence="1">
    <location>
        <begin position="6"/>
        <end position="22"/>
    </location>
</feature>
<evidence type="ECO:0000313" key="2">
    <source>
        <dbReference type="EMBL" id="ADI19394.1"/>
    </source>
</evidence>
<organism evidence="2">
    <name type="scientific">uncultured Spirochaetales bacterium HF0500_06B09</name>
    <dbReference type="NCBI Taxonomy" id="710994"/>
    <lineage>
        <taxon>Bacteria</taxon>
        <taxon>Pseudomonadati</taxon>
        <taxon>Spirochaetota</taxon>
        <taxon>Spirochaetia</taxon>
        <taxon>Spirochaetales</taxon>
        <taxon>environmental samples</taxon>
    </lineage>
</organism>
<reference evidence="2" key="1">
    <citation type="journal article" date="2011" name="Environ. Microbiol.">
        <title>Time-series analyses of Monterey Bay coastal microbial picoplankton using a 'genome proxy' microarray.</title>
        <authorList>
            <person name="Rich V.I."/>
            <person name="Pham V.D."/>
            <person name="Eppley J."/>
            <person name="Shi Y."/>
            <person name="DeLong E.F."/>
        </authorList>
    </citation>
    <scope>NUCLEOTIDE SEQUENCE</scope>
</reference>
<keyword evidence="1" id="KW-0812">Transmembrane</keyword>
<keyword evidence="1" id="KW-1133">Transmembrane helix</keyword>
<sequence length="158" mass="17533">MPMLIGFTSLVVVTVLIGTLHGQQRGGRAPWRYLYSFLLYAACVPGIFSCVLVVYSVFFTSENLIDVNLTVYLTPILAMIVTIGLMRRSVDFSSVPGFNKLTGLVAMIAVAFIVALVLRSLRVWLFFGASLAWFFGLAAGIFLLFRWGGRLLFGRKRP</sequence>
<feature type="transmembrane region" description="Helical" evidence="1">
    <location>
        <begin position="124"/>
        <end position="147"/>
    </location>
</feature>
<keyword evidence="1" id="KW-0472">Membrane</keyword>
<accession>E0XY88</accession>
<feature type="transmembrane region" description="Helical" evidence="1">
    <location>
        <begin position="98"/>
        <end position="118"/>
    </location>
</feature>
<proteinExistence type="predicted"/>
<dbReference type="AlphaFoldDB" id="E0XY88"/>
<name>E0XY88_9SPIR</name>
<protein>
    <submittedName>
        <fullName evidence="2">Uncharacterized protein</fullName>
    </submittedName>
</protein>
<feature type="transmembrane region" description="Helical" evidence="1">
    <location>
        <begin position="69"/>
        <end position="86"/>
    </location>
</feature>
<evidence type="ECO:0000256" key="1">
    <source>
        <dbReference type="SAM" id="Phobius"/>
    </source>
</evidence>